<dbReference type="InterPro" id="IPR009030">
    <property type="entry name" value="Growth_fac_rcpt_cys_sf"/>
</dbReference>
<dbReference type="Proteomes" id="UP001151699">
    <property type="component" value="Chromosome A"/>
</dbReference>
<dbReference type="EMBL" id="WJQU01000001">
    <property type="protein sequence ID" value="KAJ6646221.1"/>
    <property type="molecule type" value="Genomic_DNA"/>
</dbReference>
<evidence type="ECO:0000259" key="2">
    <source>
        <dbReference type="SMART" id="SM00181"/>
    </source>
</evidence>
<dbReference type="InterPro" id="IPR000742">
    <property type="entry name" value="EGF"/>
</dbReference>
<organism evidence="3 4">
    <name type="scientific">Pseudolycoriella hygida</name>
    <dbReference type="NCBI Taxonomy" id="35572"/>
    <lineage>
        <taxon>Eukaryota</taxon>
        <taxon>Metazoa</taxon>
        <taxon>Ecdysozoa</taxon>
        <taxon>Arthropoda</taxon>
        <taxon>Hexapoda</taxon>
        <taxon>Insecta</taxon>
        <taxon>Pterygota</taxon>
        <taxon>Neoptera</taxon>
        <taxon>Endopterygota</taxon>
        <taxon>Diptera</taxon>
        <taxon>Nematocera</taxon>
        <taxon>Sciaroidea</taxon>
        <taxon>Sciaridae</taxon>
        <taxon>Pseudolycoriella</taxon>
    </lineage>
</organism>
<keyword evidence="1" id="KW-0472">Membrane</keyword>
<dbReference type="SMART" id="SM00181">
    <property type="entry name" value="EGF"/>
    <property type="match status" value="9"/>
</dbReference>
<feature type="domain" description="EGF-like" evidence="2">
    <location>
        <begin position="318"/>
        <end position="349"/>
    </location>
</feature>
<name>A0A9Q0NAU0_9DIPT</name>
<dbReference type="OrthoDB" id="409374at2759"/>
<evidence type="ECO:0000256" key="1">
    <source>
        <dbReference type="SAM" id="Phobius"/>
    </source>
</evidence>
<keyword evidence="1" id="KW-0812">Transmembrane</keyword>
<feature type="domain" description="EGF-like" evidence="2">
    <location>
        <begin position="252"/>
        <end position="283"/>
    </location>
</feature>
<dbReference type="SUPFAM" id="SSF57184">
    <property type="entry name" value="Growth factor receptor domain"/>
    <property type="match status" value="1"/>
</dbReference>
<feature type="transmembrane region" description="Helical" evidence="1">
    <location>
        <begin position="544"/>
        <end position="566"/>
    </location>
</feature>
<feature type="domain" description="EGF-like" evidence="2">
    <location>
        <begin position="351"/>
        <end position="383"/>
    </location>
</feature>
<feature type="domain" description="EGF-like" evidence="2">
    <location>
        <begin position="385"/>
        <end position="416"/>
    </location>
</feature>
<feature type="domain" description="EGF-like" evidence="2">
    <location>
        <begin position="211"/>
        <end position="250"/>
    </location>
</feature>
<evidence type="ECO:0000313" key="3">
    <source>
        <dbReference type="EMBL" id="KAJ6646221.1"/>
    </source>
</evidence>
<dbReference type="Gene3D" id="2.10.25.10">
    <property type="entry name" value="Laminin"/>
    <property type="match status" value="7"/>
</dbReference>
<reference evidence="3" key="1">
    <citation type="submission" date="2022-07" db="EMBL/GenBank/DDBJ databases">
        <authorList>
            <person name="Trinca V."/>
            <person name="Uliana J.V.C."/>
            <person name="Torres T.T."/>
            <person name="Ward R.J."/>
            <person name="Monesi N."/>
        </authorList>
    </citation>
    <scope>NUCLEOTIDE SEQUENCE</scope>
    <source>
        <strain evidence="3">HSMRA1968</strain>
        <tissue evidence="3">Whole embryos</tissue>
    </source>
</reference>
<feature type="domain" description="EGF-like" evidence="2">
    <location>
        <begin position="285"/>
        <end position="316"/>
    </location>
</feature>
<keyword evidence="4" id="KW-1185">Reference proteome</keyword>
<sequence length="596" mass="66138">MRTVLTRKCSQQNTKLKRKESTTMSESVSKNFVYISIWLYLVVVVSSNSDGFCTELEPYFVNETKIETFAKQIEIQKKCHLFTTQICPEYRTETQSRIVQYEVPKTRLKQKCCAGYLMKDKKCVASCIPKCINSTCTGPNQCTCTEGFEPGKFHYRCILKCKQGYERNAQTMNCDPVCKVPCTNGKCTKPDVCECSSGYHKTTDGTCTENECDPGADVANNKCQNGYCSKNGVCQCNDGFVRRNSSLQCEALCDACVNGNCVAPNKCECYDGFEWNTKKSECVPKCSKGCSNGTCVAPDKCACNPGFKALNSSICIPICEKGCVNSTCTEPNTCTCFSGYELSSPHICTPVCANGCFNGSCVEPNVCRCDEGFYFNETSKQCDPSCGEDCVNSECTAPDTCTCKIGFSQVNSTHCEVPCENCTDGYCRVANVCECDEGKYLNTIGECIESECANDTCENGFCSDGICVCYVGYEKDEYKNCTPICSFECTYEYCNESEPCNCNNSKTNASDDGICTNCTIQAHWRSACHRLYDSHITASTSNSFLLWNVAAAMMIIVLCILSFFIYKKYYKRRSYICRSGANIVYREDGDDIEVID</sequence>
<dbReference type="InterPro" id="IPR053255">
    <property type="entry name" value="EGF-like_domain"/>
</dbReference>
<feature type="domain" description="EGF-like" evidence="2">
    <location>
        <begin position="451"/>
        <end position="482"/>
    </location>
</feature>
<feature type="domain" description="EGF-like" evidence="2">
    <location>
        <begin position="126"/>
        <end position="158"/>
    </location>
</feature>
<dbReference type="PANTHER" id="PTHR24047:SF29">
    <property type="entry name" value="EATER-RELATED"/>
    <property type="match status" value="1"/>
</dbReference>
<accession>A0A9Q0NAU0</accession>
<gene>
    <name evidence="3" type="ORF">Bhyg_01432</name>
</gene>
<dbReference type="PANTHER" id="PTHR24047">
    <property type="entry name" value="FI01909P-RELATED"/>
    <property type="match status" value="1"/>
</dbReference>
<comment type="caution">
    <text evidence="3">The sequence shown here is derived from an EMBL/GenBank/DDBJ whole genome shotgun (WGS) entry which is preliminary data.</text>
</comment>
<evidence type="ECO:0000313" key="4">
    <source>
        <dbReference type="Proteomes" id="UP001151699"/>
    </source>
</evidence>
<keyword evidence="1" id="KW-1133">Transmembrane helix</keyword>
<proteinExistence type="predicted"/>
<protein>
    <submittedName>
        <fullName evidence="3">Epidermal growth factor-like protein</fullName>
    </submittedName>
</protein>
<feature type="domain" description="EGF-like" evidence="2">
    <location>
        <begin position="177"/>
        <end position="208"/>
    </location>
</feature>
<dbReference type="AlphaFoldDB" id="A0A9Q0NAU0"/>